<dbReference type="PROSITE" id="PS51257">
    <property type="entry name" value="PROKAR_LIPOPROTEIN"/>
    <property type="match status" value="1"/>
</dbReference>
<keyword evidence="1" id="KW-0479">Metal-binding</keyword>
<dbReference type="InterPro" id="IPR011234">
    <property type="entry name" value="Fumarylacetoacetase-like_C"/>
</dbReference>
<dbReference type="SUPFAM" id="SSF56529">
    <property type="entry name" value="FAH"/>
    <property type="match status" value="1"/>
</dbReference>
<dbReference type="Pfam" id="PF01557">
    <property type="entry name" value="FAA_hydrolase"/>
    <property type="match status" value="1"/>
</dbReference>
<accession>A0A936Z5R6</accession>
<reference evidence="4 5" key="1">
    <citation type="journal article" date="2017" name="Int. J. Syst. Evol. Microbiol.">
        <title>Ramlibacter monticola sp. nov., isolated from forest soil.</title>
        <authorList>
            <person name="Chaudhary D.K."/>
            <person name="Kim J."/>
        </authorList>
    </citation>
    <scope>NUCLEOTIDE SEQUENCE [LARGE SCALE GENOMIC DNA]</scope>
    <source>
        <strain evidence="4 5">KACC 19175</strain>
    </source>
</reference>
<dbReference type="EMBL" id="JAEQNE010000008">
    <property type="protein sequence ID" value="MBL0394491.1"/>
    <property type="molecule type" value="Genomic_DNA"/>
</dbReference>
<feature type="chain" id="PRO_5037504970" evidence="2">
    <location>
        <begin position="26"/>
        <end position="265"/>
    </location>
</feature>
<gene>
    <name evidence="4" type="ORF">JJ685_25355</name>
</gene>
<evidence type="ECO:0000256" key="2">
    <source>
        <dbReference type="SAM" id="SignalP"/>
    </source>
</evidence>
<evidence type="ECO:0000313" key="4">
    <source>
        <dbReference type="EMBL" id="MBL0394491.1"/>
    </source>
</evidence>
<dbReference type="GO" id="GO:0018773">
    <property type="term" value="F:acetylpyruvate hydrolase activity"/>
    <property type="evidence" value="ECO:0007669"/>
    <property type="project" value="TreeGrafter"/>
</dbReference>
<evidence type="ECO:0000256" key="1">
    <source>
        <dbReference type="ARBA" id="ARBA00022723"/>
    </source>
</evidence>
<dbReference type="AlphaFoldDB" id="A0A936Z5R6"/>
<keyword evidence="2" id="KW-0732">Signal</keyword>
<dbReference type="RefSeq" id="WP_201677158.1">
    <property type="nucleotide sequence ID" value="NZ_JAEQNE010000008.1"/>
</dbReference>
<feature type="signal peptide" evidence="2">
    <location>
        <begin position="1"/>
        <end position="25"/>
    </location>
</feature>
<keyword evidence="5" id="KW-1185">Reference proteome</keyword>
<evidence type="ECO:0000313" key="5">
    <source>
        <dbReference type="Proteomes" id="UP000599109"/>
    </source>
</evidence>
<dbReference type="PANTHER" id="PTHR11820">
    <property type="entry name" value="ACYLPYRUVASE"/>
    <property type="match status" value="1"/>
</dbReference>
<dbReference type="Gene3D" id="3.90.850.10">
    <property type="entry name" value="Fumarylacetoacetase-like, C-terminal domain"/>
    <property type="match status" value="1"/>
</dbReference>
<dbReference type="InterPro" id="IPR036663">
    <property type="entry name" value="Fumarylacetoacetase_C_sf"/>
</dbReference>
<feature type="domain" description="Fumarylacetoacetase-like C-terminal" evidence="3">
    <location>
        <begin position="60"/>
        <end position="265"/>
    </location>
</feature>
<dbReference type="PANTHER" id="PTHR11820:SF90">
    <property type="entry name" value="FLUTATHIONE S-TRANSFERASE"/>
    <property type="match status" value="1"/>
</dbReference>
<name>A0A936Z5R6_9BURK</name>
<sequence length="265" mass="28788">MKRRRFFQGSAAVAATGLAGCAATATSTSTSTGSGRTPFAVRPSTIPVAGADMAFPVRRIYCIGRNYRAHSIEMGSNPDREPPFFFQKPTDAIQFVAPGTVGDHPYPTLTKNYHYEVELVAAIGRGGRNIPVASALDHVWGYTLGLDMTRRDLQRAMGDEKKPWEIGKSFDHSAVIGPLHTVAQTGHFGDGAIWLKVNGQTKQNANLNQMIWSVAEQISKLSEANELFAGDIIYSGTPENVGPVVRGDVIEIHIDKLPNLQVRIV</sequence>
<proteinExistence type="predicted"/>
<protein>
    <submittedName>
        <fullName evidence="4">Fumarylacetoacetate hydrolase family protein</fullName>
    </submittedName>
</protein>
<comment type="caution">
    <text evidence="4">The sequence shown here is derived from an EMBL/GenBank/DDBJ whole genome shotgun (WGS) entry which is preliminary data.</text>
</comment>
<dbReference type="GO" id="GO:0046872">
    <property type="term" value="F:metal ion binding"/>
    <property type="evidence" value="ECO:0007669"/>
    <property type="project" value="UniProtKB-KW"/>
</dbReference>
<dbReference type="Proteomes" id="UP000599109">
    <property type="component" value="Unassembled WGS sequence"/>
</dbReference>
<keyword evidence="4" id="KW-0378">Hydrolase</keyword>
<evidence type="ECO:0000259" key="3">
    <source>
        <dbReference type="Pfam" id="PF01557"/>
    </source>
</evidence>
<organism evidence="4 5">
    <name type="scientific">Ramlibacter monticola</name>
    <dbReference type="NCBI Taxonomy" id="1926872"/>
    <lineage>
        <taxon>Bacteria</taxon>
        <taxon>Pseudomonadati</taxon>
        <taxon>Pseudomonadota</taxon>
        <taxon>Betaproteobacteria</taxon>
        <taxon>Burkholderiales</taxon>
        <taxon>Comamonadaceae</taxon>
        <taxon>Ramlibacter</taxon>
    </lineage>
</organism>